<dbReference type="Proteomes" id="UP001165590">
    <property type="component" value="Unassembled WGS sequence"/>
</dbReference>
<sequence length="119" mass="13416">MTQTDTTLPIADPETEDTHYGIPVCHIGEDGDMLALGHPGTRRAFAAFNRHARVFVGIANLADDRTARLDDWYDRVTEEWVIFRKPDPEQGEDPDYEWVTEQVDASEPGAQPVTVLDVY</sequence>
<gene>
    <name evidence="1" type="ORF">K3769_04635</name>
</gene>
<name>A0ABT3UWY9_9ACTN</name>
<evidence type="ECO:0000313" key="1">
    <source>
        <dbReference type="EMBL" id="MCX4232079.1"/>
    </source>
</evidence>
<protein>
    <submittedName>
        <fullName evidence="1">Uncharacterized protein</fullName>
    </submittedName>
</protein>
<keyword evidence="2" id="KW-1185">Reference proteome</keyword>
<accession>A0ABT3UWY9</accession>
<proteinExistence type="predicted"/>
<evidence type="ECO:0000313" key="2">
    <source>
        <dbReference type="Proteomes" id="UP001165590"/>
    </source>
</evidence>
<reference evidence="1" key="1">
    <citation type="journal article" date="2022" name="bioRxiv">
        <title>Discovery and biosynthetic assessment of Streptomyces ortus sp nov. isolated from a deep-sea sponge.</title>
        <authorList>
            <person name="Williams S.E."/>
        </authorList>
    </citation>
    <scope>NUCLEOTIDE SEQUENCE</scope>
    <source>
        <strain evidence="1">A15ISP2-DRY2</strain>
    </source>
</reference>
<comment type="caution">
    <text evidence="1">The sequence shown here is derived from an EMBL/GenBank/DDBJ whole genome shotgun (WGS) entry which is preliminary data.</text>
</comment>
<dbReference type="RefSeq" id="WP_267025182.1">
    <property type="nucleotide sequence ID" value="NZ_JAIFZO010000002.1"/>
</dbReference>
<organism evidence="1 2">
    <name type="scientific">Streptomyces ortus</name>
    <dbReference type="NCBI Taxonomy" id="2867268"/>
    <lineage>
        <taxon>Bacteria</taxon>
        <taxon>Bacillati</taxon>
        <taxon>Actinomycetota</taxon>
        <taxon>Actinomycetes</taxon>
        <taxon>Kitasatosporales</taxon>
        <taxon>Streptomycetaceae</taxon>
        <taxon>Streptomyces</taxon>
    </lineage>
</organism>
<dbReference type="EMBL" id="JAIFZO010000002">
    <property type="protein sequence ID" value="MCX4232079.1"/>
    <property type="molecule type" value="Genomic_DNA"/>
</dbReference>